<sequence>MGSCMSSDGMECESQKPTTAKIISLRGNLLEYKVPIYVSQVLQAETSPYCFLCNSDHLLFDDYIPVLDSDEELQPNQIYFVLPTSKLQYKLSASDMAALAVKASVALQNGSKKESRRRKRARISPVLSVNHHHRHKDKISLLERRGGDAETEVIIASDSHKSYYKTIHSGAANIGISRSASVRKLQRFTSRRAKLAVRSFRLALATIYEGIVM</sequence>
<organism evidence="1 2">
    <name type="scientific">Melia azedarach</name>
    <name type="common">Chinaberry tree</name>
    <dbReference type="NCBI Taxonomy" id="155640"/>
    <lineage>
        <taxon>Eukaryota</taxon>
        <taxon>Viridiplantae</taxon>
        <taxon>Streptophyta</taxon>
        <taxon>Embryophyta</taxon>
        <taxon>Tracheophyta</taxon>
        <taxon>Spermatophyta</taxon>
        <taxon>Magnoliopsida</taxon>
        <taxon>eudicotyledons</taxon>
        <taxon>Gunneridae</taxon>
        <taxon>Pentapetalae</taxon>
        <taxon>rosids</taxon>
        <taxon>malvids</taxon>
        <taxon>Sapindales</taxon>
        <taxon>Meliaceae</taxon>
        <taxon>Melia</taxon>
    </lineage>
</organism>
<keyword evidence="2" id="KW-1185">Reference proteome</keyword>
<gene>
    <name evidence="1" type="ORF">OWV82_025465</name>
</gene>
<evidence type="ECO:0000313" key="1">
    <source>
        <dbReference type="EMBL" id="KAJ4702376.1"/>
    </source>
</evidence>
<reference evidence="1 2" key="1">
    <citation type="journal article" date="2023" name="Science">
        <title>Complex scaffold remodeling in plant triterpene biosynthesis.</title>
        <authorList>
            <person name="De La Pena R."/>
            <person name="Hodgson H."/>
            <person name="Liu J.C."/>
            <person name="Stephenson M.J."/>
            <person name="Martin A.C."/>
            <person name="Owen C."/>
            <person name="Harkess A."/>
            <person name="Leebens-Mack J."/>
            <person name="Jimenez L.E."/>
            <person name="Osbourn A."/>
            <person name="Sattely E.S."/>
        </authorList>
    </citation>
    <scope>NUCLEOTIDE SEQUENCE [LARGE SCALE GENOMIC DNA]</scope>
    <source>
        <strain evidence="2">cv. JPN11</strain>
        <tissue evidence="1">Leaf</tissue>
    </source>
</reference>
<evidence type="ECO:0000313" key="2">
    <source>
        <dbReference type="Proteomes" id="UP001164539"/>
    </source>
</evidence>
<dbReference type="EMBL" id="CM051407">
    <property type="protein sequence ID" value="KAJ4702376.1"/>
    <property type="molecule type" value="Genomic_DNA"/>
</dbReference>
<comment type="caution">
    <text evidence="1">The sequence shown here is derived from an EMBL/GenBank/DDBJ whole genome shotgun (WGS) entry which is preliminary data.</text>
</comment>
<proteinExistence type="predicted"/>
<name>A0ACC1WT74_MELAZ</name>
<dbReference type="Proteomes" id="UP001164539">
    <property type="component" value="Chromosome 14"/>
</dbReference>
<protein>
    <submittedName>
        <fullName evidence="1">HTH-type transcriptional regulator</fullName>
    </submittedName>
</protein>
<accession>A0ACC1WT74</accession>